<dbReference type="InterPro" id="IPR005149">
    <property type="entry name" value="Tscrpt_reg_PadR_N"/>
</dbReference>
<accession>A0A0R1MTK8</accession>
<evidence type="ECO:0000256" key="1">
    <source>
        <dbReference type="ARBA" id="ARBA00023125"/>
    </source>
</evidence>
<organism evidence="3 4">
    <name type="scientific">Schleiferilactobacillus perolens DSM 12744</name>
    <dbReference type="NCBI Taxonomy" id="1423792"/>
    <lineage>
        <taxon>Bacteria</taxon>
        <taxon>Bacillati</taxon>
        <taxon>Bacillota</taxon>
        <taxon>Bacilli</taxon>
        <taxon>Lactobacillales</taxon>
        <taxon>Lactobacillaceae</taxon>
        <taxon>Schleiferilactobacillus</taxon>
    </lineage>
</organism>
<evidence type="ECO:0000259" key="2">
    <source>
        <dbReference type="Pfam" id="PF03551"/>
    </source>
</evidence>
<reference evidence="3 4" key="1">
    <citation type="journal article" date="2015" name="Genome Announc.">
        <title>Expanding the biotechnology potential of lactobacilli through comparative genomics of 213 strains and associated genera.</title>
        <authorList>
            <person name="Sun Z."/>
            <person name="Harris H.M."/>
            <person name="McCann A."/>
            <person name="Guo C."/>
            <person name="Argimon S."/>
            <person name="Zhang W."/>
            <person name="Yang X."/>
            <person name="Jeffery I.B."/>
            <person name="Cooney J.C."/>
            <person name="Kagawa T.F."/>
            <person name="Liu W."/>
            <person name="Song Y."/>
            <person name="Salvetti E."/>
            <person name="Wrobel A."/>
            <person name="Rasinkangas P."/>
            <person name="Parkhill J."/>
            <person name="Rea M.C."/>
            <person name="O'Sullivan O."/>
            <person name="Ritari J."/>
            <person name="Douillard F.P."/>
            <person name="Paul Ross R."/>
            <person name="Yang R."/>
            <person name="Briner A.E."/>
            <person name="Felis G.E."/>
            <person name="de Vos W.M."/>
            <person name="Barrangou R."/>
            <person name="Klaenhammer T.R."/>
            <person name="Caufield P.W."/>
            <person name="Cui Y."/>
            <person name="Zhang H."/>
            <person name="O'Toole P.W."/>
        </authorList>
    </citation>
    <scope>NUCLEOTIDE SEQUENCE [LARGE SCALE GENOMIC DNA]</scope>
    <source>
        <strain evidence="3 4">DSM 12744</strain>
    </source>
</reference>
<keyword evidence="1" id="KW-0238">DNA-binding</keyword>
<comment type="caution">
    <text evidence="3">The sequence shown here is derived from an EMBL/GenBank/DDBJ whole genome shotgun (WGS) entry which is preliminary data.</text>
</comment>
<dbReference type="AlphaFoldDB" id="A0A0R1MTK8"/>
<dbReference type="InterPro" id="IPR036388">
    <property type="entry name" value="WH-like_DNA-bd_sf"/>
</dbReference>
<dbReference type="InterPro" id="IPR052509">
    <property type="entry name" value="Metal_resp_DNA-bind_regulator"/>
</dbReference>
<dbReference type="InterPro" id="IPR011991">
    <property type="entry name" value="ArsR-like_HTH"/>
</dbReference>
<dbReference type="SUPFAM" id="SSF46785">
    <property type="entry name" value="Winged helix' DNA-binding domain"/>
    <property type="match status" value="1"/>
</dbReference>
<dbReference type="InterPro" id="IPR036390">
    <property type="entry name" value="WH_DNA-bd_sf"/>
</dbReference>
<dbReference type="GO" id="GO:0003677">
    <property type="term" value="F:DNA binding"/>
    <property type="evidence" value="ECO:0007669"/>
    <property type="project" value="UniProtKB-KW"/>
</dbReference>
<feature type="domain" description="Transcription regulator PadR N-terminal" evidence="2">
    <location>
        <begin position="17"/>
        <end position="85"/>
    </location>
</feature>
<dbReference type="CDD" id="cd00090">
    <property type="entry name" value="HTH_ARSR"/>
    <property type="match status" value="1"/>
</dbReference>
<dbReference type="EMBL" id="AZEC01000012">
    <property type="protein sequence ID" value="KRL11329.1"/>
    <property type="molecule type" value="Genomic_DNA"/>
</dbReference>
<dbReference type="Pfam" id="PF03551">
    <property type="entry name" value="PadR"/>
    <property type="match status" value="1"/>
</dbReference>
<dbReference type="Gene3D" id="1.10.10.10">
    <property type="entry name" value="Winged helix-like DNA-binding domain superfamily/Winged helix DNA-binding domain"/>
    <property type="match status" value="1"/>
</dbReference>
<protein>
    <recommendedName>
        <fullName evidence="2">Transcription regulator PadR N-terminal domain-containing protein</fullName>
    </recommendedName>
</protein>
<dbReference type="PATRIC" id="fig|1423792.3.peg.712"/>
<sequence length="120" mass="13378">MGATSIQVSSELLDGMVLALIRQEDMYGYIITNRIASAVPISISTMYPVLRRLQKAGLLDTYDKSYQGRNRRYYRITPAGEKALTTILGDWQEYKTSIDGILSPTGTAFLPGKESNNHDD</sequence>
<dbReference type="PANTHER" id="PTHR33169:SF14">
    <property type="entry name" value="TRANSCRIPTIONAL REGULATOR RV3488"/>
    <property type="match status" value="1"/>
</dbReference>
<dbReference type="PANTHER" id="PTHR33169">
    <property type="entry name" value="PADR-FAMILY TRANSCRIPTIONAL REGULATOR"/>
    <property type="match status" value="1"/>
</dbReference>
<evidence type="ECO:0000313" key="3">
    <source>
        <dbReference type="EMBL" id="KRL11329.1"/>
    </source>
</evidence>
<keyword evidence="4" id="KW-1185">Reference proteome</keyword>
<dbReference type="STRING" id="1423792.FD09_GL000697"/>
<gene>
    <name evidence="3" type="ORF">FD09_GL000697</name>
</gene>
<evidence type="ECO:0000313" key="4">
    <source>
        <dbReference type="Proteomes" id="UP000051330"/>
    </source>
</evidence>
<dbReference type="Proteomes" id="UP000051330">
    <property type="component" value="Unassembled WGS sequence"/>
</dbReference>
<name>A0A0R1MTK8_9LACO</name>
<proteinExistence type="predicted"/>